<dbReference type="AlphaFoldDB" id="A0A6P2P2P6"/>
<reference evidence="1 2" key="1">
    <citation type="submission" date="2019-09" db="EMBL/GenBank/DDBJ databases">
        <authorList>
            <person name="Depoorter E."/>
        </authorList>
    </citation>
    <scope>NUCLEOTIDE SEQUENCE [LARGE SCALE GENOMIC DNA]</scope>
    <source>
        <strain evidence="1">LMG 23254</strain>
    </source>
</reference>
<accession>A0A6P2P2P6</accession>
<name>A0A6P2P2P6_BURL3</name>
<dbReference type="EMBL" id="CABVPW010000025">
    <property type="protein sequence ID" value="VWC01979.1"/>
    <property type="molecule type" value="Genomic_DNA"/>
</dbReference>
<evidence type="ECO:0000313" key="1">
    <source>
        <dbReference type="EMBL" id="VWC01979.1"/>
    </source>
</evidence>
<protein>
    <submittedName>
        <fullName evidence="1">Uncharacterized protein</fullName>
    </submittedName>
</protein>
<dbReference type="Proteomes" id="UP000494218">
    <property type="component" value="Unassembled WGS sequence"/>
</dbReference>
<proteinExistence type="predicted"/>
<gene>
    <name evidence="1" type="ORF">BLA23254_04854</name>
</gene>
<organism evidence="1 2">
    <name type="scientific">Burkholderia lata (strain ATCC 17760 / DSM 23089 / LMG 22485 / NCIMB 9086 / R18194 / 383)</name>
    <dbReference type="NCBI Taxonomy" id="482957"/>
    <lineage>
        <taxon>Bacteria</taxon>
        <taxon>Pseudomonadati</taxon>
        <taxon>Pseudomonadota</taxon>
        <taxon>Betaproteobacteria</taxon>
        <taxon>Burkholderiales</taxon>
        <taxon>Burkholderiaceae</taxon>
        <taxon>Burkholderia</taxon>
        <taxon>Burkholderia cepacia complex</taxon>
    </lineage>
</organism>
<sequence length="102" mass="11271">MCACVGSNVWGGLASSGQERKFELYLRVFVKISLAAAQIEASSGWHISSVCINELSSKSGRLEQTCHHHFGLDLHRHHPAFSPYANRFLNNASLLSRTTVTK</sequence>
<evidence type="ECO:0000313" key="2">
    <source>
        <dbReference type="Proteomes" id="UP000494218"/>
    </source>
</evidence>